<dbReference type="Proteomes" id="UP000811246">
    <property type="component" value="Chromosome 6"/>
</dbReference>
<proteinExistence type="predicted"/>
<feature type="region of interest" description="Disordered" evidence="1">
    <location>
        <begin position="1"/>
        <end position="56"/>
    </location>
</feature>
<evidence type="ECO:0000313" key="3">
    <source>
        <dbReference type="Proteomes" id="UP000811246"/>
    </source>
</evidence>
<reference evidence="2" key="1">
    <citation type="submission" date="2021-01" db="EMBL/GenBank/DDBJ databases">
        <authorList>
            <person name="Lovell J.T."/>
            <person name="Bentley N."/>
            <person name="Bhattarai G."/>
            <person name="Jenkins J.W."/>
            <person name="Sreedasyam A."/>
            <person name="Alarcon Y."/>
            <person name="Bock C."/>
            <person name="Boston L."/>
            <person name="Carlson J."/>
            <person name="Cervantes K."/>
            <person name="Clermont K."/>
            <person name="Krom N."/>
            <person name="Kubenka K."/>
            <person name="Mamidi S."/>
            <person name="Mattison C."/>
            <person name="Monteros M."/>
            <person name="Pisani C."/>
            <person name="Plott C."/>
            <person name="Rajasekar S."/>
            <person name="Rhein H.S."/>
            <person name="Rohla C."/>
            <person name="Song M."/>
            <person name="Hilaire R.S."/>
            <person name="Shu S."/>
            <person name="Wells L."/>
            <person name="Wang X."/>
            <person name="Webber J."/>
            <person name="Heerema R.J."/>
            <person name="Klein P."/>
            <person name="Conner P."/>
            <person name="Grauke L."/>
            <person name="Grimwood J."/>
            <person name="Schmutz J."/>
            <person name="Randall J.J."/>
        </authorList>
    </citation>
    <scope>NUCLEOTIDE SEQUENCE</scope>
    <source>
        <tissue evidence="2">Leaf</tissue>
    </source>
</reference>
<dbReference type="AlphaFoldDB" id="A0A922JJ85"/>
<organism evidence="2 3">
    <name type="scientific">Carya illinoinensis</name>
    <name type="common">Pecan</name>
    <dbReference type="NCBI Taxonomy" id="32201"/>
    <lineage>
        <taxon>Eukaryota</taxon>
        <taxon>Viridiplantae</taxon>
        <taxon>Streptophyta</taxon>
        <taxon>Embryophyta</taxon>
        <taxon>Tracheophyta</taxon>
        <taxon>Spermatophyta</taxon>
        <taxon>Magnoliopsida</taxon>
        <taxon>eudicotyledons</taxon>
        <taxon>Gunneridae</taxon>
        <taxon>Pentapetalae</taxon>
        <taxon>rosids</taxon>
        <taxon>fabids</taxon>
        <taxon>Fagales</taxon>
        <taxon>Juglandaceae</taxon>
        <taxon>Carya</taxon>
    </lineage>
</organism>
<comment type="caution">
    <text evidence="2">The sequence shown here is derived from an EMBL/GenBank/DDBJ whole genome shotgun (WGS) entry which is preliminary data.</text>
</comment>
<evidence type="ECO:0000256" key="1">
    <source>
        <dbReference type="SAM" id="MobiDB-lite"/>
    </source>
</evidence>
<feature type="compositionally biased region" description="Low complexity" evidence="1">
    <location>
        <begin position="31"/>
        <end position="46"/>
    </location>
</feature>
<protein>
    <submittedName>
        <fullName evidence="2">Uncharacterized protein</fullName>
    </submittedName>
</protein>
<evidence type="ECO:0000313" key="2">
    <source>
        <dbReference type="EMBL" id="KAG6707377.1"/>
    </source>
</evidence>
<name>A0A922JJ85_CARIL</name>
<accession>A0A922JJ85</accession>
<dbReference type="SMART" id="SM00614">
    <property type="entry name" value="ZnF_BED"/>
    <property type="match status" value="1"/>
</dbReference>
<dbReference type="InterPro" id="IPR052035">
    <property type="entry name" value="ZnF_BED_domain_contain"/>
</dbReference>
<dbReference type="EMBL" id="CM031830">
    <property type="protein sequence ID" value="KAG6707377.1"/>
    <property type="molecule type" value="Genomic_DNA"/>
</dbReference>
<gene>
    <name evidence="2" type="ORF">I3842_06G028300</name>
</gene>
<sequence length="442" mass="50815">MEEDTLSCNVGGGGGGDHSSSIPVDVEEHGSLPTPSSTNTQNPTHSAPSLAKRPKKASSNQSVVWEHFTKVEPIDCDNLKAQCNYYAKLFNCHYKNSTSFMMHYLHNTCETSPLRIKRVQKSQTSSVKRDAKKRVCNPPGLVKYDLEKLRVSTAKFFIRCELPFRLVEDNGFIEFMADVESRFTLPSQTTLQRDCIKLYRKEKIKLKKLLGGQRIYLTTDTWTSVQNMSYLCITAHFIDCNWRLHKKILKFCQIPDHKGETIGRVLDLGLHEWGIDKILTITVDNSSSNVVPIDYMSRRIKDNNCTILGGEFLHVRCAAHILNLIVMDGLKDVYDLVTRIRDAIRHVKSSPSRFAKFKSCAVRENIGGRMICLDVPTRWNSTYLMLSTAEKHQAAFEQYVYEDAQFVNPTCDDWKNARIFVELLKIFYFVCIEHFWFFICDY</sequence>
<dbReference type="PANTHER" id="PTHR46481:SF7">
    <property type="entry name" value="ZINC FINGER BED DOMAIN-CONTAINING PROTEIN RICESLEEPER 2-LIKE"/>
    <property type="match status" value="1"/>
</dbReference>
<dbReference type="PANTHER" id="PTHR46481">
    <property type="entry name" value="ZINC FINGER BED DOMAIN-CONTAINING PROTEIN 4"/>
    <property type="match status" value="1"/>
</dbReference>